<name>A0A7M4DFC9_9MICO</name>
<dbReference type="Proteomes" id="UP000419743">
    <property type="component" value="Unassembled WGS sequence"/>
</dbReference>
<dbReference type="CDD" id="cd06587">
    <property type="entry name" value="VOC"/>
    <property type="match status" value="1"/>
</dbReference>
<dbReference type="PANTHER" id="PTHR35908:SF1">
    <property type="entry name" value="CONSERVED PROTEIN"/>
    <property type="match status" value="1"/>
</dbReference>
<dbReference type="PANTHER" id="PTHR35908">
    <property type="entry name" value="HYPOTHETICAL FUSION PROTEIN"/>
    <property type="match status" value="1"/>
</dbReference>
<evidence type="ECO:0000313" key="3">
    <source>
        <dbReference type="Proteomes" id="UP000419743"/>
    </source>
</evidence>
<comment type="caution">
    <text evidence="2">The sequence shown here is derived from an EMBL/GenBank/DDBJ whole genome shotgun (WGS) entry which is preliminary data.</text>
</comment>
<proteinExistence type="predicted"/>
<evidence type="ECO:0000259" key="1">
    <source>
        <dbReference type="Pfam" id="PF18029"/>
    </source>
</evidence>
<dbReference type="Gene3D" id="3.10.180.10">
    <property type="entry name" value="2,3-Dihydroxybiphenyl 1,2-Dioxygenase, domain 1"/>
    <property type="match status" value="1"/>
</dbReference>
<dbReference type="InterPro" id="IPR041581">
    <property type="entry name" value="Glyoxalase_6"/>
</dbReference>
<dbReference type="EMBL" id="CACRYJ010000014">
    <property type="protein sequence ID" value="VZO35622.1"/>
    <property type="molecule type" value="Genomic_DNA"/>
</dbReference>
<accession>A0A7M4DFC9</accession>
<keyword evidence="3" id="KW-1185">Reference proteome</keyword>
<dbReference type="AlphaFoldDB" id="A0A7M4DFC9"/>
<evidence type="ECO:0000313" key="2">
    <source>
        <dbReference type="EMBL" id="VZO35622.1"/>
    </source>
</evidence>
<dbReference type="SUPFAM" id="SSF54593">
    <property type="entry name" value="Glyoxalase/Bleomycin resistance protein/Dihydroxybiphenyl dioxygenase"/>
    <property type="match status" value="1"/>
</dbReference>
<protein>
    <submittedName>
        <fullName evidence="2">Glyoxalase-like domain protein</fullName>
    </submittedName>
</protein>
<feature type="domain" description="Glyoxalase-like" evidence="1">
    <location>
        <begin position="6"/>
        <end position="121"/>
    </location>
</feature>
<dbReference type="Pfam" id="PF18029">
    <property type="entry name" value="Glyoxalase_6"/>
    <property type="match status" value="1"/>
</dbReference>
<sequence length="125" mass="13443">MATLREIVIDCRDAPALARFWAAALDGYEVRAYDDAEVARLAGLGLTPETDPTVAVDGPGPTLFLQQVPEAKTVKNRVHVDLSASDRSAEVVRLVDLGARVVAQQDGWTVLGDPEGNEFCVADEH</sequence>
<organism evidence="2 3">
    <name type="scientific">Occultella aeris</name>
    <dbReference type="NCBI Taxonomy" id="2761496"/>
    <lineage>
        <taxon>Bacteria</taxon>
        <taxon>Bacillati</taxon>
        <taxon>Actinomycetota</taxon>
        <taxon>Actinomycetes</taxon>
        <taxon>Micrococcales</taxon>
        <taxon>Ruaniaceae</taxon>
        <taxon>Occultella</taxon>
    </lineage>
</organism>
<reference evidence="2 3" key="1">
    <citation type="submission" date="2019-11" db="EMBL/GenBank/DDBJ databases">
        <authorList>
            <person name="Criscuolo A."/>
        </authorList>
    </citation>
    <scope>NUCLEOTIDE SEQUENCE [LARGE SCALE GENOMIC DNA]</scope>
    <source>
        <strain evidence="2">CIP111667</strain>
    </source>
</reference>
<dbReference type="RefSeq" id="WP_156739528.1">
    <property type="nucleotide sequence ID" value="NZ_CACRYJ010000014.1"/>
</dbReference>
<dbReference type="InterPro" id="IPR029068">
    <property type="entry name" value="Glyas_Bleomycin-R_OHBP_Dase"/>
</dbReference>
<gene>
    <name evidence="2" type="ORF">HALOF300_00820</name>
</gene>